<evidence type="ECO:0000256" key="2">
    <source>
        <dbReference type="ARBA" id="ARBA00002788"/>
    </source>
</evidence>
<protein>
    <recommendedName>
        <fullName evidence="3">phosphoenolpyruvate--glycerone phosphotransferase</fullName>
        <ecNumber evidence="3">2.7.1.121</ecNumber>
    </recommendedName>
</protein>
<dbReference type="InterPro" id="IPR004701">
    <property type="entry name" value="PTS_EIIA_man-typ"/>
</dbReference>
<comment type="function">
    <text evidence="2">Component of the dihydroxyacetone kinase complex, which is responsible for the phosphoenolpyruvate (PEP)-dependent phosphorylation of dihydroxyacetone. DhaM serves as the phosphoryl donor. Is phosphorylated by phosphoenolpyruvate in an EI- and HPr-dependent reaction, and a phosphorelay system on histidine residues finally leads to phosphoryl transfer to DhaL and dihydroxyacetone.</text>
</comment>
<dbReference type="InterPro" id="IPR039643">
    <property type="entry name" value="DhaM"/>
</dbReference>
<dbReference type="PANTHER" id="PTHR38594:SF1">
    <property type="entry name" value="PEP-DEPENDENT DIHYDROXYACETONE KINASE, PHOSPHORYL DONOR SUBUNIT DHAM"/>
    <property type="match status" value="1"/>
</dbReference>
<dbReference type="GO" id="GO:0019563">
    <property type="term" value="P:glycerol catabolic process"/>
    <property type="evidence" value="ECO:0007669"/>
    <property type="project" value="InterPro"/>
</dbReference>
<dbReference type="STRING" id="908809.ABG79_00497"/>
<evidence type="ECO:0000256" key="3">
    <source>
        <dbReference type="ARBA" id="ARBA00012095"/>
    </source>
</evidence>
<evidence type="ECO:0000259" key="6">
    <source>
        <dbReference type="PROSITE" id="PS51096"/>
    </source>
</evidence>
<dbReference type="RefSeq" id="WP_057976776.1">
    <property type="nucleotide sequence ID" value="NZ_LKHP01000002.1"/>
</dbReference>
<keyword evidence="7" id="KW-0418">Kinase</keyword>
<feature type="domain" description="PTS EIIA type-4" evidence="6">
    <location>
        <begin position="1"/>
        <end position="128"/>
    </location>
</feature>
<dbReference type="EMBL" id="LKHP01000002">
    <property type="protein sequence ID" value="KRQ87695.1"/>
    <property type="molecule type" value="Genomic_DNA"/>
</dbReference>
<evidence type="ECO:0000256" key="5">
    <source>
        <dbReference type="ARBA" id="ARBA00046577"/>
    </source>
</evidence>
<sequence>MIGLAIISHSEKLAEGAAELTREMAQDVPVSFAGGTVDGRLGSSLEKIICAIESVYSDDGVIILFDLGSSVMTAEVAIENMEEYKRSKIHIVDAPLVEGAIVAAIEISSGKSIQEVLDTLKAYKLNKY</sequence>
<evidence type="ECO:0000313" key="7">
    <source>
        <dbReference type="EMBL" id="KRQ87695.1"/>
    </source>
</evidence>
<reference evidence="7 8" key="1">
    <citation type="submission" date="2015-09" db="EMBL/GenBank/DDBJ databases">
        <title>Draft genome sequence of a Caloramator mitchellensis, a moderate thermophile from the Great Artesian Basin of Australia.</title>
        <authorList>
            <person name="Patel B.K."/>
        </authorList>
    </citation>
    <scope>NUCLEOTIDE SEQUENCE [LARGE SCALE GENOMIC DNA]</scope>
    <source>
        <strain evidence="7 8">VF08</strain>
    </source>
</reference>
<dbReference type="PROSITE" id="PS51096">
    <property type="entry name" value="PTS_EIIA_TYPE_4"/>
    <property type="match status" value="1"/>
</dbReference>
<dbReference type="Proteomes" id="UP000052015">
    <property type="component" value="Unassembled WGS sequence"/>
</dbReference>
<dbReference type="NCBIfam" id="TIGR02364">
    <property type="entry name" value="dha_pts"/>
    <property type="match status" value="1"/>
</dbReference>
<dbReference type="Gene3D" id="3.40.50.510">
    <property type="entry name" value="Phosphotransferase system, mannose-type IIA component"/>
    <property type="match status" value="1"/>
</dbReference>
<gene>
    <name evidence="7" type="primary">dhaM</name>
    <name evidence="7" type="ORF">ABG79_00497</name>
</gene>
<evidence type="ECO:0000256" key="4">
    <source>
        <dbReference type="ARBA" id="ARBA00022679"/>
    </source>
</evidence>
<proteinExistence type="predicted"/>
<dbReference type="EC" id="2.7.1.121" evidence="3"/>
<name>A0A0R3K5P2_CALMK</name>
<accession>A0A0R3K5P2</accession>
<dbReference type="GO" id="GO:0009401">
    <property type="term" value="P:phosphoenolpyruvate-dependent sugar phosphotransferase system"/>
    <property type="evidence" value="ECO:0007669"/>
    <property type="project" value="InterPro"/>
</dbReference>
<dbReference type="Pfam" id="PF03610">
    <property type="entry name" value="EIIA-man"/>
    <property type="match status" value="1"/>
</dbReference>
<dbReference type="GO" id="GO:0047324">
    <property type="term" value="F:phosphoenolpyruvate-glycerone phosphotransferase activity"/>
    <property type="evidence" value="ECO:0007669"/>
    <property type="project" value="UniProtKB-EC"/>
</dbReference>
<comment type="subunit">
    <text evidence="5">Homodimer. The dihydroxyacetone kinase complex is composed of a homodimer of DhaM, a homodimer of DhaK and the subunit DhaL.</text>
</comment>
<keyword evidence="4 7" id="KW-0808">Transferase</keyword>
<dbReference type="PATRIC" id="fig|908809.3.peg.501"/>
<comment type="catalytic activity">
    <reaction evidence="1">
        <text>dihydroxyacetone + phosphoenolpyruvate = dihydroxyacetone phosphate + pyruvate</text>
        <dbReference type="Rhea" id="RHEA:18381"/>
        <dbReference type="ChEBI" id="CHEBI:15361"/>
        <dbReference type="ChEBI" id="CHEBI:16016"/>
        <dbReference type="ChEBI" id="CHEBI:57642"/>
        <dbReference type="ChEBI" id="CHEBI:58702"/>
        <dbReference type="EC" id="2.7.1.121"/>
    </reaction>
</comment>
<dbReference type="PANTHER" id="PTHR38594">
    <property type="entry name" value="PEP-DEPENDENT DIHYDROXYACETONE KINASE, PHOSPHORYL DONOR SUBUNIT DHAM"/>
    <property type="match status" value="1"/>
</dbReference>
<evidence type="ECO:0000313" key="8">
    <source>
        <dbReference type="Proteomes" id="UP000052015"/>
    </source>
</evidence>
<dbReference type="GO" id="GO:0016020">
    <property type="term" value="C:membrane"/>
    <property type="evidence" value="ECO:0007669"/>
    <property type="project" value="InterPro"/>
</dbReference>
<dbReference type="OrthoDB" id="7065393at2"/>
<dbReference type="InterPro" id="IPR036662">
    <property type="entry name" value="PTS_EIIA_man-typ_sf"/>
</dbReference>
<evidence type="ECO:0000256" key="1">
    <source>
        <dbReference type="ARBA" id="ARBA00001113"/>
    </source>
</evidence>
<dbReference type="SUPFAM" id="SSF53062">
    <property type="entry name" value="PTS system fructose IIA component-like"/>
    <property type="match status" value="1"/>
</dbReference>
<keyword evidence="8" id="KW-1185">Reference proteome</keyword>
<dbReference type="AlphaFoldDB" id="A0A0R3K5P2"/>
<organism evidence="7 8">
    <name type="scientific">Caloramator mitchellensis</name>
    <dbReference type="NCBI Taxonomy" id="908809"/>
    <lineage>
        <taxon>Bacteria</taxon>
        <taxon>Bacillati</taxon>
        <taxon>Bacillota</taxon>
        <taxon>Clostridia</taxon>
        <taxon>Eubacteriales</taxon>
        <taxon>Clostridiaceae</taxon>
        <taxon>Caloramator</taxon>
    </lineage>
</organism>
<comment type="caution">
    <text evidence="7">The sequence shown here is derived from an EMBL/GenBank/DDBJ whole genome shotgun (WGS) entry which is preliminary data.</text>
</comment>
<dbReference type="InterPro" id="IPR012844">
    <property type="entry name" value="DhaM_N"/>
</dbReference>